<dbReference type="PANTHER" id="PTHR33795">
    <property type="entry name" value="INSERTION ELEMENT IS150 PROTEIN INSJ"/>
    <property type="match status" value="1"/>
</dbReference>
<dbReference type="SUPFAM" id="SSF46689">
    <property type="entry name" value="Homeodomain-like"/>
    <property type="match status" value="1"/>
</dbReference>
<dbReference type="Gene3D" id="1.10.10.60">
    <property type="entry name" value="Homeodomain-like"/>
    <property type="match status" value="1"/>
</dbReference>
<dbReference type="Pfam" id="PF13518">
    <property type="entry name" value="HTH_28"/>
    <property type="match status" value="2"/>
</dbReference>
<accession>A0A9X2FSQ0</accession>
<dbReference type="InterPro" id="IPR009057">
    <property type="entry name" value="Homeodomain-like_sf"/>
</dbReference>
<feature type="domain" description="Insertion element IS150 protein InsJ-like helix-turn-helix" evidence="3">
    <location>
        <begin position="132"/>
        <end position="181"/>
    </location>
</feature>
<comment type="similarity">
    <text evidence="1">Belongs to the IS150/IS1296 orfA family.</text>
</comment>
<dbReference type="InterPro" id="IPR010921">
    <property type="entry name" value="Trp_repressor/repl_initiator"/>
</dbReference>
<evidence type="ECO:0000259" key="3">
    <source>
        <dbReference type="Pfam" id="PF13518"/>
    </source>
</evidence>
<dbReference type="RefSeq" id="WP_253362264.1">
    <property type="nucleotide sequence ID" value="NZ_JAIULA010000044.1"/>
</dbReference>
<dbReference type="EMBL" id="JAIULA010000044">
    <property type="protein sequence ID" value="MCP0888098.1"/>
    <property type="molecule type" value="Genomic_DNA"/>
</dbReference>
<proteinExistence type="inferred from homology"/>
<feature type="region of interest" description="Disordered" evidence="2">
    <location>
        <begin position="176"/>
        <end position="197"/>
    </location>
</feature>
<dbReference type="InterPro" id="IPR052057">
    <property type="entry name" value="IS150/IS1296_orfA-like"/>
</dbReference>
<dbReference type="SUPFAM" id="SSF48295">
    <property type="entry name" value="TrpR-like"/>
    <property type="match status" value="2"/>
</dbReference>
<evidence type="ECO:0000313" key="5">
    <source>
        <dbReference type="Proteomes" id="UP001139006"/>
    </source>
</evidence>
<evidence type="ECO:0000256" key="1">
    <source>
        <dbReference type="ARBA" id="ARBA00038232"/>
    </source>
</evidence>
<sequence length="230" mass="26989">MSRRKMKLTFEERLALVERYLRNEVGINSLAKEVQVAISTIKRWIILYENEGPIGLLPTKKNKSYSAELKLNAVHDYLAGEYGGLGAIAKKYGLRNKSQLEDWLKVYNTHRNFKLESGGSYMSKSRKTTLNERIEIVHYCIVNGRDYGETAIQYQVSYQQVRNWVLKYDEMGEKGLEDRRGHRSGSKLARTPEEEMRDKLARQERRIKLLEMENDLLKKVSELERRRDLN</sequence>
<dbReference type="Proteomes" id="UP001139006">
    <property type="component" value="Unassembled WGS sequence"/>
</dbReference>
<reference evidence="4 5" key="1">
    <citation type="journal article" date="2023" name="Int. J. Syst. Evol. Microbiol.">
        <title>Ligilactobacillus ubinensis sp. nov., a novel species isolated from the wild ferment of a durian fruit (Durio zibethinus).</title>
        <authorList>
            <person name="Heng Y.C."/>
            <person name="Menon N."/>
            <person name="Chen B."/>
            <person name="Loo B.Z.L."/>
            <person name="Wong G.W.J."/>
            <person name="Lim A.C.H."/>
            <person name="Silvaraju S."/>
            <person name="Kittelmann S."/>
        </authorList>
    </citation>
    <scope>NUCLEOTIDE SEQUENCE [LARGE SCALE GENOMIC DNA]</scope>
    <source>
        <strain evidence="4 5">WILCCON 0076</strain>
    </source>
</reference>
<dbReference type="AlphaFoldDB" id="A0A9X2FSQ0"/>
<dbReference type="InterPro" id="IPR055247">
    <property type="entry name" value="InsJ-like_HTH"/>
</dbReference>
<name>A0A9X2FSQ0_9LACO</name>
<feature type="domain" description="Insertion element IS150 protein InsJ-like helix-turn-helix" evidence="3">
    <location>
        <begin position="12"/>
        <end position="62"/>
    </location>
</feature>
<dbReference type="InterPro" id="IPR036388">
    <property type="entry name" value="WH-like_DNA-bd_sf"/>
</dbReference>
<dbReference type="PANTHER" id="PTHR33795:SF1">
    <property type="entry name" value="INSERTION ELEMENT IS150 PROTEIN INSJ"/>
    <property type="match status" value="1"/>
</dbReference>
<keyword evidence="5" id="KW-1185">Reference proteome</keyword>
<protein>
    <submittedName>
        <fullName evidence="4">Helix-turn-helix domain-containing protein</fullName>
    </submittedName>
</protein>
<gene>
    <name evidence="4" type="ORF">LB941_12245</name>
</gene>
<evidence type="ECO:0000313" key="4">
    <source>
        <dbReference type="EMBL" id="MCP0888098.1"/>
    </source>
</evidence>
<dbReference type="GO" id="GO:0043565">
    <property type="term" value="F:sequence-specific DNA binding"/>
    <property type="evidence" value="ECO:0007669"/>
    <property type="project" value="InterPro"/>
</dbReference>
<dbReference type="Gene3D" id="1.10.10.10">
    <property type="entry name" value="Winged helix-like DNA-binding domain superfamily/Winged helix DNA-binding domain"/>
    <property type="match status" value="1"/>
</dbReference>
<comment type="caution">
    <text evidence="4">The sequence shown here is derived from an EMBL/GenBank/DDBJ whole genome shotgun (WGS) entry which is preliminary data.</text>
</comment>
<organism evidence="4 5">
    <name type="scientific">Ligilactobacillus ubinensis</name>
    <dbReference type="NCBI Taxonomy" id="2876789"/>
    <lineage>
        <taxon>Bacteria</taxon>
        <taxon>Bacillati</taxon>
        <taxon>Bacillota</taxon>
        <taxon>Bacilli</taxon>
        <taxon>Lactobacillales</taxon>
        <taxon>Lactobacillaceae</taxon>
        <taxon>Ligilactobacillus</taxon>
    </lineage>
</organism>
<evidence type="ECO:0000256" key="2">
    <source>
        <dbReference type="SAM" id="MobiDB-lite"/>
    </source>
</evidence>